<evidence type="ECO:0000313" key="1">
    <source>
        <dbReference type="EMBL" id="NNG36957.1"/>
    </source>
</evidence>
<dbReference type="CDD" id="cd00229">
    <property type="entry name" value="SGNH_hydrolase"/>
    <property type="match status" value="1"/>
</dbReference>
<dbReference type="SUPFAM" id="SSF52266">
    <property type="entry name" value="SGNH hydrolase"/>
    <property type="match status" value="1"/>
</dbReference>
<name>A0A849AAH1_9ACTN</name>
<comment type="caution">
    <text evidence="1">The sequence shown here is derived from an EMBL/GenBank/DDBJ whole genome shotgun (WGS) entry which is preliminary data.</text>
</comment>
<dbReference type="EMBL" id="JABEND010000009">
    <property type="protein sequence ID" value="NNG36957.1"/>
    <property type="molecule type" value="Genomic_DNA"/>
</dbReference>
<evidence type="ECO:0000313" key="2">
    <source>
        <dbReference type="Proteomes" id="UP000562984"/>
    </source>
</evidence>
<keyword evidence="2" id="KW-1185">Reference proteome</keyword>
<evidence type="ECO:0008006" key="3">
    <source>
        <dbReference type="Google" id="ProtNLM"/>
    </source>
</evidence>
<organism evidence="1 2">
    <name type="scientific">Nakamurella aerolata</name>
    <dbReference type="NCBI Taxonomy" id="1656892"/>
    <lineage>
        <taxon>Bacteria</taxon>
        <taxon>Bacillati</taxon>
        <taxon>Actinomycetota</taxon>
        <taxon>Actinomycetes</taxon>
        <taxon>Nakamurellales</taxon>
        <taxon>Nakamurellaceae</taxon>
        <taxon>Nakamurella</taxon>
    </lineage>
</organism>
<protein>
    <recommendedName>
        <fullName evidence="3">SGNH hydrolase-type esterase domain-containing protein</fullName>
    </recommendedName>
</protein>
<dbReference type="AlphaFoldDB" id="A0A849AAH1"/>
<gene>
    <name evidence="1" type="ORF">HKD39_14805</name>
</gene>
<reference evidence="1 2" key="1">
    <citation type="submission" date="2020-05" db="EMBL/GenBank/DDBJ databases">
        <title>Nakamurella sp. DB0629 isolated from air conditioner.</title>
        <authorList>
            <person name="Kim D.H."/>
            <person name="Kim D.-U."/>
        </authorList>
    </citation>
    <scope>NUCLEOTIDE SEQUENCE [LARGE SCALE GENOMIC DNA]</scope>
    <source>
        <strain evidence="1 2">DB0629</strain>
    </source>
</reference>
<proteinExistence type="predicted"/>
<sequence length="345" mass="36077">MAWEKTGNIARWLHSLPDARSIVIIGDSVSEGQGSVTSVQNRWGNKLSDALRAKRGLPAGNIGWIPASTSALDQSLPYSFTTMQRGSSMTTAFTATGLPGAMKFGTPADQAWIGVDQALPAMTVHLYEPSGGSTYANAPGGGSFTTSTAPTAGRYGRYRVPAGGGNLYLNLSAGTSYLLGMDGRIDDALVVHTIARSGATITDWNAWLAGTGGAQSALRVLTALAPDLVLVQLGGNDIFGGSSSPDETSWRSRLTTLKATLDGLPTKPAIRYVVTPLPAKLLGGMASYWQQYIDVASQILGGLLDARSVPNQDAQPSWYHSDGVHLGDRAASEIATVIASQINPA</sequence>
<accession>A0A849AAH1</accession>
<dbReference type="InterPro" id="IPR036514">
    <property type="entry name" value="SGNH_hydro_sf"/>
</dbReference>
<dbReference type="Proteomes" id="UP000562984">
    <property type="component" value="Unassembled WGS sequence"/>
</dbReference>
<dbReference type="RefSeq" id="WP_171200664.1">
    <property type="nucleotide sequence ID" value="NZ_JABEND010000009.1"/>
</dbReference>
<dbReference type="Gene3D" id="3.40.50.1110">
    <property type="entry name" value="SGNH hydrolase"/>
    <property type="match status" value="1"/>
</dbReference>